<evidence type="ECO:0000256" key="1">
    <source>
        <dbReference type="ARBA" id="ARBA00022676"/>
    </source>
</evidence>
<dbReference type="SUPFAM" id="SSF53756">
    <property type="entry name" value="UDP-Glycosyltransferase/glycogen phosphorylase"/>
    <property type="match status" value="1"/>
</dbReference>
<feature type="domain" description="Glycosyltransferase subfamily 4-like N-terminal" evidence="4">
    <location>
        <begin position="18"/>
        <end position="159"/>
    </location>
</feature>
<name>A0ABU2BNX4_9MICC</name>
<dbReference type="Gene3D" id="3.40.50.2000">
    <property type="entry name" value="Glycogen Phosphorylase B"/>
    <property type="match status" value="2"/>
</dbReference>
<dbReference type="Pfam" id="PF00534">
    <property type="entry name" value="Glycos_transf_1"/>
    <property type="match status" value="1"/>
</dbReference>
<keyword evidence="1" id="KW-0328">Glycosyltransferase</keyword>
<gene>
    <name evidence="5" type="ORF">J2S64_004046</name>
</gene>
<evidence type="ECO:0000313" key="6">
    <source>
        <dbReference type="Proteomes" id="UP001183817"/>
    </source>
</evidence>
<comment type="caution">
    <text evidence="5">The sequence shown here is derived from an EMBL/GenBank/DDBJ whole genome shotgun (WGS) entry which is preliminary data.</text>
</comment>
<dbReference type="Proteomes" id="UP001183817">
    <property type="component" value="Unassembled WGS sequence"/>
</dbReference>
<dbReference type="PANTHER" id="PTHR12526:SF595">
    <property type="entry name" value="BLL5217 PROTEIN"/>
    <property type="match status" value="1"/>
</dbReference>
<dbReference type="InterPro" id="IPR028098">
    <property type="entry name" value="Glyco_trans_4-like_N"/>
</dbReference>
<organism evidence="5 6">
    <name type="scientific">Paeniglutamicibacter sulfureus</name>
    <dbReference type="NCBI Taxonomy" id="43666"/>
    <lineage>
        <taxon>Bacteria</taxon>
        <taxon>Bacillati</taxon>
        <taxon>Actinomycetota</taxon>
        <taxon>Actinomycetes</taxon>
        <taxon>Micrococcales</taxon>
        <taxon>Micrococcaceae</taxon>
        <taxon>Paeniglutamicibacter</taxon>
    </lineage>
</organism>
<proteinExistence type="predicted"/>
<sequence length="347" mass="37006">MRIGIIASPWLTVPPEGYGGTETVIDVLARGLAALGHEVLLAAASGSASPVALAAGSFPPDPRHLGRTQDELRHVINAYRRLDGMEIIHDNTLAGPLLMRASGAIPVVSTAHNPMDALTLPIYRAIAGHASLLAISRHQATSARGVDICRVIHHGIDADSIPLGTGSGGYACFLGRMHPNKGVLTAIEVARRSGVPLRIAAKMASTGEHEYFTQVIRPKLGGDIEYVGELRAGEKFRLLGESLALLNPLQWAEPFGMVMIEAMATGTPVLCTSRGSAPEIVDDGVTGFIRDTPRALAAALPECAHLKREDCRASTETIFSARRMALEHVDFYERCLAREPDPCPVPV</sequence>
<dbReference type="Pfam" id="PF13439">
    <property type="entry name" value="Glyco_transf_4"/>
    <property type="match status" value="1"/>
</dbReference>
<dbReference type="PANTHER" id="PTHR12526">
    <property type="entry name" value="GLYCOSYLTRANSFERASE"/>
    <property type="match status" value="1"/>
</dbReference>
<evidence type="ECO:0000259" key="4">
    <source>
        <dbReference type="Pfam" id="PF13439"/>
    </source>
</evidence>
<evidence type="ECO:0000256" key="2">
    <source>
        <dbReference type="ARBA" id="ARBA00022679"/>
    </source>
</evidence>
<reference evidence="5 6" key="1">
    <citation type="submission" date="2023-07" db="EMBL/GenBank/DDBJ databases">
        <title>Sequencing the genomes of 1000 actinobacteria strains.</title>
        <authorList>
            <person name="Klenk H.-P."/>
        </authorList>
    </citation>
    <scope>NUCLEOTIDE SEQUENCE [LARGE SCALE GENOMIC DNA]</scope>
    <source>
        <strain evidence="5 6">DSM 20167</strain>
    </source>
</reference>
<feature type="domain" description="Glycosyl transferase family 1" evidence="3">
    <location>
        <begin position="170"/>
        <end position="301"/>
    </location>
</feature>
<dbReference type="RefSeq" id="WP_310293192.1">
    <property type="nucleotide sequence ID" value="NZ_BAAAWO010000001.1"/>
</dbReference>
<dbReference type="InterPro" id="IPR001296">
    <property type="entry name" value="Glyco_trans_1"/>
</dbReference>
<dbReference type="EMBL" id="JAVDYI010000001">
    <property type="protein sequence ID" value="MDR7360355.1"/>
    <property type="molecule type" value="Genomic_DNA"/>
</dbReference>
<evidence type="ECO:0000259" key="3">
    <source>
        <dbReference type="Pfam" id="PF00534"/>
    </source>
</evidence>
<dbReference type="CDD" id="cd03802">
    <property type="entry name" value="GT4_AviGT4-like"/>
    <property type="match status" value="1"/>
</dbReference>
<protein>
    <submittedName>
        <fullName evidence="5">Glycosyltransferase involved in cell wall biosynthesis</fullName>
    </submittedName>
</protein>
<keyword evidence="2" id="KW-0808">Transferase</keyword>
<evidence type="ECO:0000313" key="5">
    <source>
        <dbReference type="EMBL" id="MDR7360355.1"/>
    </source>
</evidence>
<accession>A0ABU2BNX4</accession>
<keyword evidence="6" id="KW-1185">Reference proteome</keyword>